<proteinExistence type="predicted"/>
<gene>
    <name evidence="3" type="primary">CAP10</name>
    <name evidence="3" type="ORF">TWF694_010560</name>
</gene>
<dbReference type="EMBL" id="JAVHJO010000007">
    <property type="protein sequence ID" value="KAK6539012.1"/>
    <property type="molecule type" value="Genomic_DNA"/>
</dbReference>
<feature type="transmembrane region" description="Helical" evidence="1">
    <location>
        <begin position="257"/>
        <end position="276"/>
    </location>
</feature>
<accession>A0AAV9XAA7</accession>
<feature type="transmembrane region" description="Helical" evidence="1">
    <location>
        <begin position="340"/>
        <end position="358"/>
    </location>
</feature>
<dbReference type="AlphaFoldDB" id="A0AAV9XAA7"/>
<feature type="transmembrane region" description="Helical" evidence="1">
    <location>
        <begin position="297"/>
        <end position="320"/>
    </location>
</feature>
<evidence type="ECO:0000256" key="1">
    <source>
        <dbReference type="SAM" id="Phobius"/>
    </source>
</evidence>
<feature type="transmembrane region" description="Helical" evidence="1">
    <location>
        <begin position="219"/>
        <end position="237"/>
    </location>
</feature>
<protein>
    <submittedName>
        <fullName evidence="3">Capsule-associated protein CAP1</fullName>
    </submittedName>
</protein>
<dbReference type="PANTHER" id="PTHR12203:SF104">
    <property type="entry name" value="PROTEIN CAP1, PUTATIVE (AFU_ORTHOLOGUE AFUA_1G05595)-RELATED"/>
    <property type="match status" value="1"/>
</dbReference>
<dbReference type="Pfam" id="PF05686">
    <property type="entry name" value="Glyco_transf_90"/>
    <property type="match status" value="1"/>
</dbReference>
<comment type="caution">
    <text evidence="3">The sequence shown here is derived from an EMBL/GenBank/DDBJ whole genome shotgun (WGS) entry which is preliminary data.</text>
</comment>
<dbReference type="InterPro" id="IPR006598">
    <property type="entry name" value="CAP10"/>
</dbReference>
<dbReference type="PANTHER" id="PTHR12203">
    <property type="entry name" value="KDEL LYS-ASP-GLU-LEU CONTAINING - RELATED"/>
    <property type="match status" value="1"/>
</dbReference>
<sequence length="905" mass="103102">MNILDSYFFATISGYTSTGKRIASTNVALIVHIFLTTIATSLYTPELHSLLVSAVSWCTVAILLFLIQQQAARNGEPQTTIDRKTKRKVTALVGCILLSGACDRIVGPNWVGRAAWWHKAGLPLVTRFLRNYTLGEPGILDGGSQRGSKRLLGLVSVISFLALAPIVIPDSTIVIGLSNVVFQSMIFVLMEDITLSSIKNTKGVPGTTADLKSLANSGYLRSAVGATGGFIVLSAYFERPLDDYSSPRYVGYSFAKIVIMGMVGGLKWLCVPLFVSRLSSPSGSIVELSIALITSQFVLWTSTFQFLGTIAALILASFHFFGIPNNREFLPQRTRPTRSLIASVFIFLILITLFAGAFRRTPAVSAPHTAPPPHIHPIAHLMNHGLNEFEVLKQRQSKSLRDAVKTYKRKYGMPPPPNFDKWYEFAVARKSQIIDEYDTIFHQIQPFWGMPPKMIRQRAKESMGFSQMLIRMSIRNGKVTEMEDGEQWQREATIGMLYHYRQWLPDMDIAFNIHDEPRVVVPAADMDQYISRAKSVKFSDTPKNVFTPFAGDEREPRIKPTDKTRFNEFSRQPIWGSSRLSCPSSSPAGDPLELTPDAIGEYTMPPIPFITNRTASMDVCLQPSIRERHGFFQRPNAYRLNHHLFPVFSQSKVSCYNDIVYPSPWYWAGKVNYDGGRDIPWDQKKDLLYWRGSTTGGYSTLSGWRNQHRQRTVMHLNAFNETSQVFELDDRSQETVWKVKTVDREDYKSLIDVNFSHVGQCDEHDCDEQKEYFKPGEMVDQQAAWGYKYLLDMDGNAFSGRFYAFLLSNSAVFKMAMFKEWHEEWLVPWVHYIPLSLDMSESFEVLRYFTQEKEGIEGIKKVAQQGRTWAQKVLRKEDFEVWFFRLLLEYGRVIDDNREKIGYDL</sequence>
<dbReference type="Proteomes" id="UP001365542">
    <property type="component" value="Unassembled WGS sequence"/>
</dbReference>
<dbReference type="SMART" id="SM00672">
    <property type="entry name" value="CAP10"/>
    <property type="match status" value="1"/>
</dbReference>
<keyword evidence="1" id="KW-1133">Transmembrane helix</keyword>
<feature type="transmembrane region" description="Helical" evidence="1">
    <location>
        <begin position="151"/>
        <end position="168"/>
    </location>
</feature>
<dbReference type="InterPro" id="IPR051091">
    <property type="entry name" value="O-Glucosyltr/Glycosyltrsf_90"/>
</dbReference>
<feature type="domain" description="Glycosyl transferase CAP10" evidence="2">
    <location>
        <begin position="603"/>
        <end position="900"/>
    </location>
</feature>
<feature type="transmembrane region" description="Helical" evidence="1">
    <location>
        <begin position="27"/>
        <end position="44"/>
    </location>
</feature>
<evidence type="ECO:0000259" key="2">
    <source>
        <dbReference type="SMART" id="SM00672"/>
    </source>
</evidence>
<keyword evidence="1" id="KW-0812">Transmembrane</keyword>
<keyword evidence="4" id="KW-1185">Reference proteome</keyword>
<evidence type="ECO:0000313" key="4">
    <source>
        <dbReference type="Proteomes" id="UP001365542"/>
    </source>
</evidence>
<organism evidence="3 4">
    <name type="scientific">Orbilia ellipsospora</name>
    <dbReference type="NCBI Taxonomy" id="2528407"/>
    <lineage>
        <taxon>Eukaryota</taxon>
        <taxon>Fungi</taxon>
        <taxon>Dikarya</taxon>
        <taxon>Ascomycota</taxon>
        <taxon>Pezizomycotina</taxon>
        <taxon>Orbiliomycetes</taxon>
        <taxon>Orbiliales</taxon>
        <taxon>Orbiliaceae</taxon>
        <taxon>Orbilia</taxon>
    </lineage>
</organism>
<name>A0AAV9XAA7_9PEZI</name>
<feature type="transmembrane region" description="Helical" evidence="1">
    <location>
        <begin position="50"/>
        <end position="67"/>
    </location>
</feature>
<evidence type="ECO:0000313" key="3">
    <source>
        <dbReference type="EMBL" id="KAK6539012.1"/>
    </source>
</evidence>
<reference evidence="3 4" key="1">
    <citation type="submission" date="2019-10" db="EMBL/GenBank/DDBJ databases">
        <authorList>
            <person name="Palmer J.M."/>
        </authorList>
    </citation>
    <scope>NUCLEOTIDE SEQUENCE [LARGE SCALE GENOMIC DNA]</scope>
    <source>
        <strain evidence="3 4">TWF694</strain>
    </source>
</reference>
<keyword evidence="1" id="KW-0472">Membrane</keyword>